<evidence type="ECO:0000256" key="1">
    <source>
        <dbReference type="ARBA" id="ARBA00005417"/>
    </source>
</evidence>
<dbReference type="CDD" id="cd03259">
    <property type="entry name" value="ABC_Carb_Solutes_like"/>
    <property type="match status" value="1"/>
</dbReference>
<evidence type="ECO:0000256" key="8">
    <source>
        <dbReference type="ARBA" id="ARBA00023065"/>
    </source>
</evidence>
<dbReference type="PANTHER" id="PTHR42781">
    <property type="entry name" value="SPERMIDINE/PUTRESCINE IMPORT ATP-BINDING PROTEIN POTA"/>
    <property type="match status" value="1"/>
</dbReference>
<dbReference type="AlphaFoldDB" id="A0A679J775"/>
<evidence type="ECO:0000259" key="10">
    <source>
        <dbReference type="PROSITE" id="PS50893"/>
    </source>
</evidence>
<dbReference type="InterPro" id="IPR008995">
    <property type="entry name" value="Mo/tungstate-bd_C_term_dom"/>
</dbReference>
<dbReference type="Pfam" id="PF00005">
    <property type="entry name" value="ABC_tran"/>
    <property type="match status" value="1"/>
</dbReference>
<dbReference type="Pfam" id="PF08402">
    <property type="entry name" value="TOBE_2"/>
    <property type="match status" value="1"/>
</dbReference>
<dbReference type="InterPro" id="IPR003439">
    <property type="entry name" value="ABC_transporter-like_ATP-bd"/>
</dbReference>
<keyword evidence="4" id="KW-0410">Iron transport</keyword>
<dbReference type="EMBL" id="LR743504">
    <property type="protein sequence ID" value="CAA2102554.1"/>
    <property type="molecule type" value="Genomic_DNA"/>
</dbReference>
<evidence type="ECO:0000256" key="7">
    <source>
        <dbReference type="ARBA" id="ARBA00023004"/>
    </source>
</evidence>
<dbReference type="FunFam" id="3.40.50.300:FF:000425">
    <property type="entry name" value="Probable ABC transporter, ATP-binding subunit"/>
    <property type="match status" value="1"/>
</dbReference>
<feature type="domain" description="ABC transporter" evidence="10">
    <location>
        <begin position="19"/>
        <end position="248"/>
    </location>
</feature>
<reference evidence="11" key="1">
    <citation type="submission" date="2019-12" db="EMBL/GenBank/DDBJ databases">
        <authorList>
            <person name="Cremers G."/>
        </authorList>
    </citation>
    <scope>NUCLEOTIDE SEQUENCE</scope>
    <source>
        <strain evidence="11">Mbul1</strain>
    </source>
</reference>
<dbReference type="GO" id="GO:0016887">
    <property type="term" value="F:ATP hydrolysis activity"/>
    <property type="evidence" value="ECO:0007669"/>
    <property type="project" value="InterPro"/>
</dbReference>
<dbReference type="InterPro" id="IPR027417">
    <property type="entry name" value="P-loop_NTPase"/>
</dbReference>
<dbReference type="GO" id="GO:0015697">
    <property type="term" value="P:quaternary ammonium group transport"/>
    <property type="evidence" value="ECO:0007669"/>
    <property type="project" value="UniProtKB-ARBA"/>
</dbReference>
<dbReference type="GO" id="GO:0043190">
    <property type="term" value="C:ATP-binding cassette (ABC) transporter complex"/>
    <property type="evidence" value="ECO:0007669"/>
    <property type="project" value="InterPro"/>
</dbReference>
<keyword evidence="2" id="KW-0813">Transport</keyword>
<evidence type="ECO:0000256" key="2">
    <source>
        <dbReference type="ARBA" id="ARBA00022448"/>
    </source>
</evidence>
<dbReference type="PROSITE" id="PS00211">
    <property type="entry name" value="ABC_TRANSPORTER_1"/>
    <property type="match status" value="1"/>
</dbReference>
<keyword evidence="3" id="KW-1003">Cell membrane</keyword>
<evidence type="ECO:0000313" key="11">
    <source>
        <dbReference type="EMBL" id="CAA2102554.1"/>
    </source>
</evidence>
<evidence type="ECO:0000256" key="4">
    <source>
        <dbReference type="ARBA" id="ARBA00022496"/>
    </source>
</evidence>
<dbReference type="InterPro" id="IPR050093">
    <property type="entry name" value="ABC_SmlMolc_Importer"/>
</dbReference>
<evidence type="ECO:0000256" key="3">
    <source>
        <dbReference type="ARBA" id="ARBA00022475"/>
    </source>
</evidence>
<dbReference type="SMART" id="SM00382">
    <property type="entry name" value="AAA"/>
    <property type="match status" value="1"/>
</dbReference>
<gene>
    <name evidence="11" type="primary">fbpC</name>
    <name evidence="11" type="ORF">MBUL_01744</name>
</gene>
<dbReference type="SUPFAM" id="SSF50331">
    <property type="entry name" value="MOP-like"/>
    <property type="match status" value="1"/>
</dbReference>
<proteinExistence type="inferred from homology"/>
<protein>
    <submittedName>
        <fullName evidence="11">Fe(3+) ions import ATP-binding protein FbpC</fullName>
        <ecNumber evidence="11">3.6.3.30</ecNumber>
    </submittedName>
</protein>
<dbReference type="PROSITE" id="PS50893">
    <property type="entry name" value="ABC_TRANSPORTER_2"/>
    <property type="match status" value="1"/>
</dbReference>
<dbReference type="InterPro" id="IPR013611">
    <property type="entry name" value="Transp-assoc_OB_typ2"/>
</dbReference>
<keyword evidence="11" id="KW-0378">Hydrolase</keyword>
<keyword evidence="8" id="KW-0406">Ion transport</keyword>
<dbReference type="GO" id="GO:0015408">
    <property type="term" value="F:ABC-type ferric iron transporter activity"/>
    <property type="evidence" value="ECO:0007669"/>
    <property type="project" value="InterPro"/>
</dbReference>
<keyword evidence="5" id="KW-0547">Nucleotide-binding</keyword>
<name>A0A679J775_9HYPH</name>
<dbReference type="EC" id="3.6.3.30" evidence="11"/>
<dbReference type="SUPFAM" id="SSF52540">
    <property type="entry name" value="P-loop containing nucleoside triphosphate hydrolases"/>
    <property type="match status" value="1"/>
</dbReference>
<comment type="similarity">
    <text evidence="1">Belongs to the ABC transporter superfamily.</text>
</comment>
<accession>A0A679J775</accession>
<evidence type="ECO:0000256" key="6">
    <source>
        <dbReference type="ARBA" id="ARBA00022840"/>
    </source>
</evidence>
<dbReference type="PANTHER" id="PTHR42781:SF4">
    <property type="entry name" value="SPERMIDINE_PUTRESCINE IMPORT ATP-BINDING PROTEIN POTA"/>
    <property type="match status" value="1"/>
</dbReference>
<evidence type="ECO:0000256" key="9">
    <source>
        <dbReference type="ARBA" id="ARBA00023136"/>
    </source>
</evidence>
<dbReference type="InterPro" id="IPR017871">
    <property type="entry name" value="ABC_transporter-like_CS"/>
</dbReference>
<keyword evidence="7" id="KW-0408">Iron</keyword>
<evidence type="ECO:0000256" key="5">
    <source>
        <dbReference type="ARBA" id="ARBA00022741"/>
    </source>
</evidence>
<keyword evidence="6 11" id="KW-0067">ATP-binding</keyword>
<dbReference type="InterPro" id="IPR015853">
    <property type="entry name" value="ABC_transpr_FbpC"/>
</dbReference>
<sequence>MAATDPTEGRRLGEVPPRLETRGLSVDFGRKHALDDVSLSVRAGEIIALLGDSGCGKSTLLRAVAGLEQPSGGLVLLDGQAMSARVPPEERGVGLMFQDYALFPHLTVLQNVRFGLHRLRADEADAVAKARLEQVGLADRAASYPGSLSGGESQRVALARALAPGPRVLLLDEPFSNLDRRNRDRVRADTISVLRITGATALLVTHDPEEALLVSDRIVLMRGGRIVQIGTGAELYRRPASWFAANFFGDLIAFPTRCIDGAAVTPFGAFPAPGIADGAPVTACVRPEAIGLADAASGHPARVIRRRFLGPVVELTLAADGFPEPFRLTVSEETSAGEGDRVGLTLATGAGLVFPAGLD</sequence>
<organism evidence="11">
    <name type="scientific">Methylobacterium bullatum</name>
    <dbReference type="NCBI Taxonomy" id="570505"/>
    <lineage>
        <taxon>Bacteria</taxon>
        <taxon>Pseudomonadati</taxon>
        <taxon>Pseudomonadota</taxon>
        <taxon>Alphaproteobacteria</taxon>
        <taxon>Hyphomicrobiales</taxon>
        <taxon>Methylobacteriaceae</taxon>
        <taxon>Methylobacterium</taxon>
    </lineage>
</organism>
<dbReference type="Gene3D" id="3.40.50.300">
    <property type="entry name" value="P-loop containing nucleotide triphosphate hydrolases"/>
    <property type="match status" value="1"/>
</dbReference>
<keyword evidence="9" id="KW-0472">Membrane</keyword>
<dbReference type="GO" id="GO:0005524">
    <property type="term" value="F:ATP binding"/>
    <property type="evidence" value="ECO:0007669"/>
    <property type="project" value="UniProtKB-KW"/>
</dbReference>
<dbReference type="InterPro" id="IPR003593">
    <property type="entry name" value="AAA+_ATPase"/>
</dbReference>